<dbReference type="EMBL" id="JABFUD020000014">
    <property type="protein sequence ID" value="KAI5069958.1"/>
    <property type="molecule type" value="Genomic_DNA"/>
</dbReference>
<feature type="signal peptide" evidence="1">
    <location>
        <begin position="1"/>
        <end position="20"/>
    </location>
</feature>
<dbReference type="OrthoDB" id="286301at2759"/>
<keyword evidence="3" id="KW-1185">Reference proteome</keyword>
<dbReference type="Proteomes" id="UP000886520">
    <property type="component" value="Chromosome 14"/>
</dbReference>
<dbReference type="SUPFAM" id="SSF82153">
    <property type="entry name" value="FAS1 domain"/>
    <property type="match status" value="1"/>
</dbReference>
<organism evidence="2 3">
    <name type="scientific">Adiantum capillus-veneris</name>
    <name type="common">Maidenhair fern</name>
    <dbReference type="NCBI Taxonomy" id="13818"/>
    <lineage>
        <taxon>Eukaryota</taxon>
        <taxon>Viridiplantae</taxon>
        <taxon>Streptophyta</taxon>
        <taxon>Embryophyta</taxon>
        <taxon>Tracheophyta</taxon>
        <taxon>Polypodiopsida</taxon>
        <taxon>Polypodiidae</taxon>
        <taxon>Polypodiales</taxon>
        <taxon>Pteridineae</taxon>
        <taxon>Pteridaceae</taxon>
        <taxon>Vittarioideae</taxon>
        <taxon>Adiantum</taxon>
    </lineage>
</organism>
<accession>A0A9D4UL73</accession>
<dbReference type="PANTHER" id="PTHR32382:SF0">
    <property type="entry name" value="FASCICLIN-LIKE ARABINOGALACTAN PROTEIN 4"/>
    <property type="match status" value="1"/>
</dbReference>
<evidence type="ECO:0000256" key="1">
    <source>
        <dbReference type="SAM" id="SignalP"/>
    </source>
</evidence>
<sequence>MKVALLAFALLLSVLCAAIANNNITDILASHPSHSTLSRLCKETGVAAAIFSRSTITVLVPPDSVLDPIVHQYSSDSNTMYDVTTGQAAGQDGFVNIAVKGNTIHIACTNGGMSIVISVFSISTVLIPNGISAPGPAAAALVNFTEIFIQVIRCCGHFFWKKK</sequence>
<evidence type="ECO:0000313" key="2">
    <source>
        <dbReference type="EMBL" id="KAI5069958.1"/>
    </source>
</evidence>
<reference evidence="2" key="1">
    <citation type="submission" date="2021-01" db="EMBL/GenBank/DDBJ databases">
        <title>Adiantum capillus-veneris genome.</title>
        <authorList>
            <person name="Fang Y."/>
            <person name="Liao Q."/>
        </authorList>
    </citation>
    <scope>NUCLEOTIDE SEQUENCE</scope>
    <source>
        <strain evidence="2">H3</strain>
        <tissue evidence="2">Leaf</tissue>
    </source>
</reference>
<dbReference type="Gene3D" id="2.30.180.10">
    <property type="entry name" value="FAS1 domain"/>
    <property type="match status" value="1"/>
</dbReference>
<dbReference type="GO" id="GO:0005886">
    <property type="term" value="C:plasma membrane"/>
    <property type="evidence" value="ECO:0007669"/>
    <property type="project" value="TreeGrafter"/>
</dbReference>
<protein>
    <submittedName>
        <fullName evidence="2">Uncharacterized protein</fullName>
    </submittedName>
</protein>
<dbReference type="AlphaFoldDB" id="A0A9D4UL73"/>
<gene>
    <name evidence="2" type="ORF">GOP47_0014301</name>
</gene>
<dbReference type="PANTHER" id="PTHR32382">
    <property type="entry name" value="FASCICLIN-LIKE ARABINOGALACTAN PROTEIN"/>
    <property type="match status" value="1"/>
</dbReference>
<evidence type="ECO:0000313" key="3">
    <source>
        <dbReference type="Proteomes" id="UP000886520"/>
    </source>
</evidence>
<comment type="caution">
    <text evidence="2">The sequence shown here is derived from an EMBL/GenBank/DDBJ whole genome shotgun (WGS) entry which is preliminary data.</text>
</comment>
<keyword evidence="1" id="KW-0732">Signal</keyword>
<proteinExistence type="predicted"/>
<dbReference type="InterPro" id="IPR033254">
    <property type="entry name" value="Plant_FLA"/>
</dbReference>
<name>A0A9D4UL73_ADICA</name>
<feature type="chain" id="PRO_5038563001" evidence="1">
    <location>
        <begin position="21"/>
        <end position="163"/>
    </location>
</feature>
<dbReference type="InterPro" id="IPR036378">
    <property type="entry name" value="FAS1_dom_sf"/>
</dbReference>